<accession>A0A2U3QFP5</accession>
<evidence type="ECO:0000259" key="10">
    <source>
        <dbReference type="Pfam" id="PF22919"/>
    </source>
</evidence>
<dbReference type="InterPro" id="IPR055190">
    <property type="entry name" value="ATP-synt_VA_C"/>
</dbReference>
<evidence type="ECO:0000256" key="4">
    <source>
        <dbReference type="ARBA" id="ARBA00023065"/>
    </source>
</evidence>
<sequence length="442" mass="49323">MRLSEHTFRSISSVAGPLLFVQGVFDSRIGEVVRVVSPEGAQMDGEVLEIDGDNVLIEVFGETRGLDIGKTSVTFTDSVRKVPLSEDIIGRIFGGSFNPVDEMPMFIPEKWASITGAPINPSARARPEEFIETGFSVIDGLNTLVKGQKLPVFSCAGLPSKEFVAQVLKNSRLTAKGESFMVVFAALGLTFHEYSYYMKVLEDMKTGFVAFINSADEPVMERLLAPRFALTVAEYLAFERGMDVLVIITDMTNYCDALREISTAREELPGRRGYPGYMYSDLASLYERAGRVRGSKGSVTMLPVLTMPEDDITHPIADLTGYITEGQIVLSRELHRMGIFPPVDVLPSLSRLMQKGIGKGRTREDHRKISNNLYKYYARGRDVRRLEAIVGREGMTEQDRRMLDFAESFEKEFVNQGAGRRTIAETLDTGIDIMRRFSLEIS</sequence>
<dbReference type="SUPFAM" id="SSF52540">
    <property type="entry name" value="P-loop containing nucleoside triphosphate hydrolases"/>
    <property type="match status" value="1"/>
</dbReference>
<dbReference type="PANTHER" id="PTHR43389:SF4">
    <property type="entry name" value="V-TYPE PROTON ATPASE SUBUNIT B"/>
    <property type="match status" value="1"/>
</dbReference>
<evidence type="ECO:0000256" key="7">
    <source>
        <dbReference type="HAMAP-Rule" id="MF_00310"/>
    </source>
</evidence>
<feature type="domain" description="ATP synthase A/B type C-terminal" evidence="10">
    <location>
        <begin position="355"/>
        <end position="437"/>
    </location>
</feature>
<evidence type="ECO:0000256" key="5">
    <source>
        <dbReference type="ARBA" id="ARBA00023310"/>
    </source>
</evidence>
<dbReference type="InterPro" id="IPR020003">
    <property type="entry name" value="ATPase_a/bsu_AS"/>
</dbReference>
<proteinExistence type="inferred from homology"/>
<comment type="function">
    <text evidence="6 7">Produces ATP from ADP in the presence of a proton gradient across the membrane. The V-type beta chain is a regulatory subunit.</text>
</comment>
<keyword evidence="3 7" id="KW-0375">Hydrogen ion transport</keyword>
<keyword evidence="12" id="KW-1185">Reference proteome</keyword>
<dbReference type="Pfam" id="PF22919">
    <property type="entry name" value="ATP-synt_VA_C"/>
    <property type="match status" value="1"/>
</dbReference>
<dbReference type="HAMAP" id="MF_00310">
    <property type="entry name" value="ATP_synth_B_arch"/>
    <property type="match status" value="1"/>
</dbReference>
<dbReference type="GO" id="GO:0005524">
    <property type="term" value="F:ATP binding"/>
    <property type="evidence" value="ECO:0007669"/>
    <property type="project" value="UniProtKB-UniRule"/>
</dbReference>
<evidence type="ECO:0000256" key="2">
    <source>
        <dbReference type="ARBA" id="ARBA00022448"/>
    </source>
</evidence>
<dbReference type="AlphaFoldDB" id="A0A2U3QFP5"/>
<dbReference type="GO" id="GO:0016787">
    <property type="term" value="F:hydrolase activity"/>
    <property type="evidence" value="ECO:0007669"/>
    <property type="project" value="UniProtKB-KW"/>
</dbReference>
<feature type="domain" description="ATPase F1/V1/A1 complex alpha/beta subunit N-terminal" evidence="9">
    <location>
        <begin position="11"/>
        <end position="76"/>
    </location>
</feature>
<dbReference type="CDD" id="cd01135">
    <property type="entry name" value="V_A-ATPase_B"/>
    <property type="match status" value="1"/>
</dbReference>
<evidence type="ECO:0000259" key="8">
    <source>
        <dbReference type="Pfam" id="PF00006"/>
    </source>
</evidence>
<dbReference type="CDD" id="cd18118">
    <property type="entry name" value="ATP-synt_V_A-type_beta_N"/>
    <property type="match status" value="1"/>
</dbReference>
<dbReference type="PANTHER" id="PTHR43389">
    <property type="entry name" value="V-TYPE PROTON ATPASE SUBUNIT B"/>
    <property type="match status" value="1"/>
</dbReference>
<protein>
    <recommendedName>
        <fullName evidence="7">V-type ATP synthase beta chain</fullName>
    </recommendedName>
    <alternativeName>
        <fullName evidence="7">V-ATPase subunit B</fullName>
    </alternativeName>
</protein>
<reference evidence="12" key="1">
    <citation type="submission" date="2018-03" db="EMBL/GenBank/DDBJ databases">
        <authorList>
            <person name="Zecchin S."/>
        </authorList>
    </citation>
    <scope>NUCLEOTIDE SEQUENCE [LARGE SCALE GENOMIC DNA]</scope>
</reference>
<organism evidence="11 12">
    <name type="scientific">Candidatus Sulfobium mesophilum</name>
    <dbReference type="NCBI Taxonomy" id="2016548"/>
    <lineage>
        <taxon>Bacteria</taxon>
        <taxon>Pseudomonadati</taxon>
        <taxon>Nitrospirota</taxon>
        <taxon>Nitrospiria</taxon>
        <taxon>Nitrospirales</taxon>
        <taxon>Nitrospiraceae</taxon>
        <taxon>Candidatus Sulfobium</taxon>
    </lineage>
</organism>
<dbReference type="GO" id="GO:0046933">
    <property type="term" value="F:proton-transporting ATP synthase activity, rotational mechanism"/>
    <property type="evidence" value="ECO:0007669"/>
    <property type="project" value="UniProtKB-UniRule"/>
</dbReference>
<dbReference type="Proteomes" id="UP000245125">
    <property type="component" value="Unassembled WGS sequence"/>
</dbReference>
<evidence type="ECO:0000256" key="3">
    <source>
        <dbReference type="ARBA" id="ARBA00022781"/>
    </source>
</evidence>
<keyword evidence="11" id="KW-0378">Hydrolase</keyword>
<dbReference type="OrthoDB" id="9802718at2"/>
<dbReference type="EMBL" id="OUUY01000064">
    <property type="protein sequence ID" value="SPQ00246.1"/>
    <property type="molecule type" value="Genomic_DNA"/>
</dbReference>
<dbReference type="GO" id="GO:0045259">
    <property type="term" value="C:proton-transporting ATP synthase complex"/>
    <property type="evidence" value="ECO:0007669"/>
    <property type="project" value="UniProtKB-ARBA"/>
</dbReference>
<dbReference type="GO" id="GO:0042777">
    <property type="term" value="P:proton motive force-driven plasma membrane ATP synthesis"/>
    <property type="evidence" value="ECO:0007669"/>
    <property type="project" value="UniProtKB-UniRule"/>
</dbReference>
<dbReference type="InterPro" id="IPR027417">
    <property type="entry name" value="P-loop_NTPase"/>
</dbReference>
<dbReference type="InterPro" id="IPR022879">
    <property type="entry name" value="V-ATPase_su_B/beta"/>
</dbReference>
<dbReference type="InterPro" id="IPR004100">
    <property type="entry name" value="ATPase_F1/V1/A1_a/bsu_N"/>
</dbReference>
<gene>
    <name evidence="7 11" type="primary">atpB</name>
    <name evidence="11" type="ORF">NBG4_20052</name>
</gene>
<evidence type="ECO:0000259" key="9">
    <source>
        <dbReference type="Pfam" id="PF02874"/>
    </source>
</evidence>
<dbReference type="PROSITE" id="PS00152">
    <property type="entry name" value="ATPASE_ALPHA_BETA"/>
    <property type="match status" value="1"/>
</dbReference>
<evidence type="ECO:0000256" key="6">
    <source>
        <dbReference type="ARBA" id="ARBA00059599"/>
    </source>
</evidence>
<dbReference type="NCBIfam" id="NF003235">
    <property type="entry name" value="PRK04196.1"/>
    <property type="match status" value="1"/>
</dbReference>
<evidence type="ECO:0000313" key="12">
    <source>
        <dbReference type="Proteomes" id="UP000245125"/>
    </source>
</evidence>
<keyword evidence="2 7" id="KW-0813">Transport</keyword>
<dbReference type="Gene3D" id="3.40.50.12240">
    <property type="match status" value="1"/>
</dbReference>
<dbReference type="SUPFAM" id="SSF50615">
    <property type="entry name" value="N-terminal domain of alpha and beta subunits of F1 ATP synthase"/>
    <property type="match status" value="1"/>
</dbReference>
<keyword evidence="5 7" id="KW-0066">ATP synthesis</keyword>
<dbReference type="Pfam" id="PF02874">
    <property type="entry name" value="ATP-synt_ab_N"/>
    <property type="match status" value="1"/>
</dbReference>
<keyword evidence="4 7" id="KW-0406">Ion transport</keyword>
<evidence type="ECO:0000313" key="11">
    <source>
        <dbReference type="EMBL" id="SPQ00246.1"/>
    </source>
</evidence>
<comment type="similarity">
    <text evidence="1 7">Belongs to the ATPase alpha/beta chains family.</text>
</comment>
<feature type="domain" description="ATPase F1/V1/A1 complex alpha/beta subunit nucleotide-binding" evidence="8">
    <location>
        <begin position="134"/>
        <end position="350"/>
    </location>
</feature>
<dbReference type="Pfam" id="PF00006">
    <property type="entry name" value="ATP-synt_ab"/>
    <property type="match status" value="1"/>
</dbReference>
<name>A0A2U3QFP5_9BACT</name>
<dbReference type="InterPro" id="IPR000194">
    <property type="entry name" value="ATPase_F1/V1/A1_a/bsu_nucl-bd"/>
</dbReference>
<dbReference type="InterPro" id="IPR036121">
    <property type="entry name" value="ATPase_F1/V1/A1_a/bsu_N_sf"/>
</dbReference>
<evidence type="ECO:0000256" key="1">
    <source>
        <dbReference type="ARBA" id="ARBA00008936"/>
    </source>
</evidence>